<feature type="signal peptide" evidence="1">
    <location>
        <begin position="1"/>
        <end position="21"/>
    </location>
</feature>
<evidence type="ECO:0000313" key="2">
    <source>
        <dbReference type="EMBL" id="QWV99025.1"/>
    </source>
</evidence>
<reference evidence="2 3" key="1">
    <citation type="submission" date="2021-06" db="EMBL/GenBank/DDBJ databases">
        <title>Gemonas diversity in paddy soil.</title>
        <authorList>
            <person name="Liu G."/>
        </authorList>
    </citation>
    <scope>NUCLEOTIDE SEQUENCE [LARGE SCALE GENOMIC DNA]</scope>
    <source>
        <strain evidence="2 3">RG29</strain>
    </source>
</reference>
<dbReference type="EMBL" id="CP076724">
    <property type="protein sequence ID" value="QWV99025.1"/>
    <property type="molecule type" value="Genomic_DNA"/>
</dbReference>
<evidence type="ECO:0000313" key="3">
    <source>
        <dbReference type="Proteomes" id="UP000683493"/>
    </source>
</evidence>
<feature type="chain" id="PRO_5046995686" evidence="1">
    <location>
        <begin position="22"/>
        <end position="122"/>
    </location>
</feature>
<keyword evidence="3" id="KW-1185">Reference proteome</keyword>
<proteinExistence type="predicted"/>
<keyword evidence="1" id="KW-0732">Signal</keyword>
<dbReference type="Proteomes" id="UP000683493">
    <property type="component" value="Chromosome"/>
</dbReference>
<gene>
    <name evidence="2" type="ORF">KP005_07010</name>
</gene>
<name>A0ABX8JKY1_9BACT</name>
<accession>A0ABX8JKY1</accession>
<sequence length="122" mass="12585">MLKKMSVALAAVALLAGVAFAMNNPDYIENVPGVNFKPSNNVKVSYKYDSAATSPQNYLIASKNTAGDTIYAASNISTTIYKKTPTASAGTAGPGVALSLTDTNVTALSAAGESVFTNWSPM</sequence>
<organism evidence="2 3">
    <name type="scientific">Geomonas diazotrophica</name>
    <dbReference type="NCBI Taxonomy" id="2843197"/>
    <lineage>
        <taxon>Bacteria</taxon>
        <taxon>Pseudomonadati</taxon>
        <taxon>Thermodesulfobacteriota</taxon>
        <taxon>Desulfuromonadia</taxon>
        <taxon>Geobacterales</taxon>
        <taxon>Geobacteraceae</taxon>
        <taxon>Geomonas</taxon>
    </lineage>
</organism>
<protein>
    <submittedName>
        <fullName evidence="2">Uncharacterized protein</fullName>
    </submittedName>
</protein>
<evidence type="ECO:0000256" key="1">
    <source>
        <dbReference type="SAM" id="SignalP"/>
    </source>
</evidence>